<dbReference type="GO" id="GO:0005737">
    <property type="term" value="C:cytoplasm"/>
    <property type="evidence" value="ECO:0007669"/>
    <property type="project" value="TreeGrafter"/>
</dbReference>
<evidence type="ECO:0000313" key="9">
    <source>
        <dbReference type="EMBL" id="TRY91921.1"/>
    </source>
</evidence>
<dbReference type="InterPro" id="IPR051883">
    <property type="entry name" value="AQP11/12_channel"/>
</dbReference>
<dbReference type="PRINTS" id="PR02025">
    <property type="entry name" value="AQUAPORIN12"/>
</dbReference>
<feature type="transmembrane region" description="Helical" evidence="8">
    <location>
        <begin position="179"/>
        <end position="196"/>
    </location>
</feature>
<evidence type="ECO:0000256" key="5">
    <source>
        <dbReference type="ARBA" id="ARBA00022737"/>
    </source>
</evidence>
<feature type="transmembrane region" description="Helical" evidence="8">
    <location>
        <begin position="59"/>
        <end position="80"/>
    </location>
</feature>
<dbReference type="SUPFAM" id="SSF81338">
    <property type="entry name" value="Aquaporin-like"/>
    <property type="match status" value="1"/>
</dbReference>
<gene>
    <name evidence="9" type="ORF">DNTS_029639</name>
</gene>
<dbReference type="FunFam" id="1.20.1080.10:FF:000018">
    <property type="entry name" value="Aquaporin"/>
    <property type="match status" value="1"/>
</dbReference>
<dbReference type="AlphaFoldDB" id="A0A553QPL4"/>
<accession>A0A553QPL4</accession>
<feature type="transmembrane region" description="Helical" evidence="8">
    <location>
        <begin position="101"/>
        <end position="126"/>
    </location>
</feature>
<dbReference type="EMBL" id="SRMA01025700">
    <property type="protein sequence ID" value="TRY91921.1"/>
    <property type="molecule type" value="Genomic_DNA"/>
</dbReference>
<dbReference type="PANTHER" id="PTHR21191:SF8">
    <property type="entry name" value="AQUAPORIN-12A-RELATED"/>
    <property type="match status" value="1"/>
</dbReference>
<evidence type="ECO:0000256" key="3">
    <source>
        <dbReference type="ARBA" id="ARBA00022448"/>
    </source>
</evidence>
<comment type="caution">
    <text evidence="9">The sequence shown here is derived from an EMBL/GenBank/DDBJ whole genome shotgun (WGS) entry which is preliminary data.</text>
</comment>
<name>A0A553QPL4_9TELE</name>
<evidence type="ECO:0000313" key="10">
    <source>
        <dbReference type="Proteomes" id="UP000316079"/>
    </source>
</evidence>
<keyword evidence="3" id="KW-0813">Transport</keyword>
<reference evidence="9 10" key="1">
    <citation type="journal article" date="2019" name="Sci. Data">
        <title>Hybrid genome assembly and annotation of Danionella translucida.</title>
        <authorList>
            <person name="Kadobianskyi M."/>
            <person name="Schulze L."/>
            <person name="Schuelke M."/>
            <person name="Judkewitz B."/>
        </authorList>
    </citation>
    <scope>NUCLEOTIDE SEQUENCE [LARGE SCALE GENOMIC DNA]</scope>
    <source>
        <strain evidence="9 10">Bolton</strain>
    </source>
</reference>
<dbReference type="InterPro" id="IPR023271">
    <property type="entry name" value="Aquaporin-like"/>
</dbReference>
<dbReference type="InterPro" id="IPR000425">
    <property type="entry name" value="MIP"/>
</dbReference>
<dbReference type="GO" id="GO:0015267">
    <property type="term" value="F:channel activity"/>
    <property type="evidence" value="ECO:0007669"/>
    <property type="project" value="InterPro"/>
</dbReference>
<evidence type="ECO:0000256" key="6">
    <source>
        <dbReference type="ARBA" id="ARBA00022989"/>
    </source>
</evidence>
<keyword evidence="6 8" id="KW-1133">Transmembrane helix</keyword>
<evidence type="ECO:0000256" key="1">
    <source>
        <dbReference type="ARBA" id="ARBA00004141"/>
    </source>
</evidence>
<proteinExistence type="inferred from homology"/>
<evidence type="ECO:0000256" key="7">
    <source>
        <dbReference type="ARBA" id="ARBA00023136"/>
    </source>
</evidence>
<dbReference type="STRING" id="623744.A0A553QPL4"/>
<protein>
    <recommendedName>
        <fullName evidence="8">Aquaporin</fullName>
    </recommendedName>
</protein>
<feature type="transmembrane region" description="Helical" evidence="8">
    <location>
        <begin position="227"/>
        <end position="251"/>
    </location>
</feature>
<dbReference type="InterPro" id="IPR016697">
    <property type="entry name" value="Aquaporin_11/12"/>
</dbReference>
<comment type="subcellular location">
    <subcellularLocation>
        <location evidence="1">Membrane</location>
        <topology evidence="1">Multi-pass membrane protein</topology>
    </subcellularLocation>
</comment>
<feature type="transmembrane region" description="Helical" evidence="8">
    <location>
        <begin position="6"/>
        <end position="25"/>
    </location>
</feature>
<feature type="transmembrane region" description="Helical" evidence="8">
    <location>
        <begin position="146"/>
        <end position="172"/>
    </location>
</feature>
<keyword evidence="10" id="KW-1185">Reference proteome</keyword>
<dbReference type="Proteomes" id="UP000316079">
    <property type="component" value="Unassembled WGS sequence"/>
</dbReference>
<dbReference type="OrthoDB" id="1580043at2759"/>
<sequence>MSGLNASLGYFSVVACASLGTRLLLRRWAFVSEFTAAFALAAFRLEVDTIAEVGQWAGALGRDVAITMLFISIAVHAILMQDSTGNPSLTLMGLLQKEISVASATLSVAAQFFGAFVAIAVAAKFWEMELSDMHMVKNLMWFECSTSLRVGVLQGALVEGVSALGFYLIFLVLKSRSQLLRIPVLALMLTFIAYAANDYTSGYVNPSLAYAMTFTCPGSSYLEYSLVYWIAPVIGMTVALFLFLGNLPLLFSRKLLYSRKSRFRAPKAKASEEKTS</sequence>
<dbReference type="GO" id="GO:0016020">
    <property type="term" value="C:membrane"/>
    <property type="evidence" value="ECO:0007669"/>
    <property type="project" value="UniProtKB-SubCell"/>
</dbReference>
<organism evidence="9 10">
    <name type="scientific">Danionella cerebrum</name>
    <dbReference type="NCBI Taxonomy" id="2873325"/>
    <lineage>
        <taxon>Eukaryota</taxon>
        <taxon>Metazoa</taxon>
        <taxon>Chordata</taxon>
        <taxon>Craniata</taxon>
        <taxon>Vertebrata</taxon>
        <taxon>Euteleostomi</taxon>
        <taxon>Actinopterygii</taxon>
        <taxon>Neopterygii</taxon>
        <taxon>Teleostei</taxon>
        <taxon>Ostariophysi</taxon>
        <taxon>Cypriniformes</taxon>
        <taxon>Danionidae</taxon>
        <taxon>Danioninae</taxon>
        <taxon>Danionella</taxon>
    </lineage>
</organism>
<comment type="similarity">
    <text evidence="2">Belongs to the MIP/aquaporin (TC 1.A.8) family. AQP11/AQP12 subfamily.</text>
</comment>
<keyword evidence="4 8" id="KW-0812">Transmembrane</keyword>
<dbReference type="Pfam" id="PF00230">
    <property type="entry name" value="MIP"/>
    <property type="match status" value="1"/>
</dbReference>
<dbReference type="PIRSF" id="PIRSF017529">
    <property type="entry name" value="Aquaporin_11/12"/>
    <property type="match status" value="1"/>
</dbReference>
<dbReference type="Gene3D" id="1.20.1080.10">
    <property type="entry name" value="Glycerol uptake facilitator protein"/>
    <property type="match status" value="1"/>
</dbReference>
<dbReference type="InterPro" id="IPR023265">
    <property type="entry name" value="Aquaporin_12"/>
</dbReference>
<evidence type="ECO:0000256" key="2">
    <source>
        <dbReference type="ARBA" id="ARBA00005900"/>
    </source>
</evidence>
<keyword evidence="7 8" id="KW-0472">Membrane</keyword>
<keyword evidence="5" id="KW-0677">Repeat</keyword>
<dbReference type="PANTHER" id="PTHR21191">
    <property type="entry name" value="AQUAPORIN"/>
    <property type="match status" value="1"/>
</dbReference>
<evidence type="ECO:0000256" key="4">
    <source>
        <dbReference type="ARBA" id="ARBA00022692"/>
    </source>
</evidence>
<evidence type="ECO:0000256" key="8">
    <source>
        <dbReference type="PIRNR" id="PIRNR017529"/>
    </source>
</evidence>